<reference evidence="2 3" key="1">
    <citation type="submission" date="2024-02" db="EMBL/GenBank/DDBJ databases">
        <title>Discinaceae phylogenomics.</title>
        <authorList>
            <person name="Dirks A.C."/>
            <person name="James T.Y."/>
        </authorList>
    </citation>
    <scope>NUCLEOTIDE SEQUENCE [LARGE SCALE GENOMIC DNA]</scope>
    <source>
        <strain evidence="2 3">ACD0624</strain>
    </source>
</reference>
<evidence type="ECO:0000313" key="3">
    <source>
        <dbReference type="Proteomes" id="UP001447188"/>
    </source>
</evidence>
<feature type="compositionally biased region" description="Polar residues" evidence="1">
    <location>
        <begin position="603"/>
        <end position="614"/>
    </location>
</feature>
<organism evidence="2 3">
    <name type="scientific">Discina gigas</name>
    <dbReference type="NCBI Taxonomy" id="1032678"/>
    <lineage>
        <taxon>Eukaryota</taxon>
        <taxon>Fungi</taxon>
        <taxon>Dikarya</taxon>
        <taxon>Ascomycota</taxon>
        <taxon>Pezizomycotina</taxon>
        <taxon>Pezizomycetes</taxon>
        <taxon>Pezizales</taxon>
        <taxon>Discinaceae</taxon>
        <taxon>Discina</taxon>
    </lineage>
</organism>
<protein>
    <submittedName>
        <fullName evidence="2">Uncharacterized protein</fullName>
    </submittedName>
</protein>
<sequence>MSCSESRSLKHFSKGWRKSPANRSEDIFPRDHRISDPIDRFYQQFHYTAKFEHTPTSAAGSTALDCPLRAGLAVITINNDSDNIPSVQYQAFGADTPRSVENVECFHHIPDCSIDVRPDGYYIGCVKAVLKMQKSWDKVFAFLGGNSDTHGKMTEIILGDSAIVERLEIEGKNGEKVTHDKGKVMVNYTQFCETKCKIRSVVPNQPEPFATSTEVDTQFFNLRSSNLKAKDKIEDFSSVNILSGICLFSQEHLGYPHGEPASASNDSETTPIEPSDHIVPLPLDQQPTLYEIESLVRLPNAIADIVSILPATIDVTITLDVPRAQYYAFLLDLYARGHCSKEHIKSWLEIIDRRHNQVAEVFERAVQDALQRRGVSSKNIRIELSTGLQEVIPYIQKTIDQDSAPSVGDLLRELLSLDPLFREYYEHLPQPQNPPKNLVDLCFTSYSYQVLRPVFRRVRESRSSGSGAQKAPSVDRQLLINIDNAAEWRIYSQAEKMLKGYQRKYSSVINPLLLGMFPSELVFTAENTGRTSLYLRNAGQEIYDESERKTVCPSDIVEKVYGSGVTRRVTDWMRLEGMFDTSNMLAMLNEPSSGGSSSDRDGTNSPVTECYSSEESPRGSEQYFGGYELKEKLGALDPDH</sequence>
<comment type="caution">
    <text evidence="2">The sequence shown here is derived from an EMBL/GenBank/DDBJ whole genome shotgun (WGS) entry which is preliminary data.</text>
</comment>
<keyword evidence="3" id="KW-1185">Reference proteome</keyword>
<name>A0ABR3GW91_9PEZI</name>
<gene>
    <name evidence="2" type="ORF">Q9L58_000707</name>
</gene>
<dbReference type="Proteomes" id="UP001447188">
    <property type="component" value="Unassembled WGS sequence"/>
</dbReference>
<evidence type="ECO:0000256" key="1">
    <source>
        <dbReference type="SAM" id="MobiDB-lite"/>
    </source>
</evidence>
<proteinExistence type="predicted"/>
<accession>A0ABR3GW91</accession>
<dbReference type="EMBL" id="JBBBZM010000005">
    <property type="protein sequence ID" value="KAL0640149.1"/>
    <property type="molecule type" value="Genomic_DNA"/>
</dbReference>
<feature type="region of interest" description="Disordered" evidence="1">
    <location>
        <begin position="588"/>
        <end position="624"/>
    </location>
</feature>
<evidence type="ECO:0000313" key="2">
    <source>
        <dbReference type="EMBL" id="KAL0640149.1"/>
    </source>
</evidence>